<protein>
    <submittedName>
        <fullName evidence="1">HIPA PROTEIN</fullName>
    </submittedName>
</protein>
<accession>A0A1W1B8V5</accession>
<evidence type="ECO:0000313" key="1">
    <source>
        <dbReference type="EMBL" id="SFV49942.1"/>
    </source>
</evidence>
<reference evidence="1" key="1">
    <citation type="submission" date="2016-10" db="EMBL/GenBank/DDBJ databases">
        <authorList>
            <person name="de Groot N.N."/>
        </authorList>
    </citation>
    <scope>NUCLEOTIDE SEQUENCE</scope>
</reference>
<gene>
    <name evidence="1" type="ORF">MNB_SV-8-1078</name>
</gene>
<name>A0A1W1B8V5_9ZZZZ</name>
<dbReference type="AlphaFoldDB" id="A0A1W1B8V5"/>
<dbReference type="EMBL" id="FPHD01000002">
    <property type="protein sequence ID" value="SFV49942.1"/>
    <property type="molecule type" value="Genomic_DNA"/>
</dbReference>
<proteinExistence type="predicted"/>
<organism evidence="1">
    <name type="scientific">hydrothermal vent metagenome</name>
    <dbReference type="NCBI Taxonomy" id="652676"/>
    <lineage>
        <taxon>unclassified sequences</taxon>
        <taxon>metagenomes</taxon>
        <taxon>ecological metagenomes</taxon>
    </lineage>
</organism>
<sequence length="56" mass="6625">MNTQKLTIHLNQQKTQKVGTLAQKNNKIYFKYNKKFLKTGIKLSLYNLENIYTQSC</sequence>